<dbReference type="InterPro" id="IPR054186">
    <property type="entry name" value="DUF6891"/>
</dbReference>
<dbReference type="Pfam" id="PF21831">
    <property type="entry name" value="DUF6891"/>
    <property type="match status" value="1"/>
</dbReference>
<feature type="region of interest" description="Disordered" evidence="1">
    <location>
        <begin position="1"/>
        <end position="20"/>
    </location>
</feature>
<dbReference type="RefSeq" id="WP_201849827.1">
    <property type="nucleotide sequence ID" value="NZ_JABBYC010000043.1"/>
</dbReference>
<dbReference type="Proteomes" id="UP000675409">
    <property type="component" value="Unassembled WGS sequence"/>
</dbReference>
<accession>A0ABS1LPA9</accession>
<feature type="compositionally biased region" description="Acidic residues" evidence="1">
    <location>
        <begin position="1"/>
        <end position="10"/>
    </location>
</feature>
<protein>
    <recommendedName>
        <fullName evidence="2">DUF6891 domain-containing protein</fullName>
    </recommendedName>
</protein>
<keyword evidence="4" id="KW-1185">Reference proteome</keyword>
<organism evidence="3 4">
    <name type="scientific">Myceligenerans indicum</name>
    <dbReference type="NCBI Taxonomy" id="2593663"/>
    <lineage>
        <taxon>Bacteria</taxon>
        <taxon>Bacillati</taxon>
        <taxon>Actinomycetota</taxon>
        <taxon>Actinomycetes</taxon>
        <taxon>Micrococcales</taxon>
        <taxon>Promicromonosporaceae</taxon>
        <taxon>Myceligenerans</taxon>
    </lineage>
</organism>
<proteinExistence type="predicted"/>
<sequence>MTDADDTDRDDTDRETAMADELDDVRERLRAMVRAGFTPLRDVVRAATDLLEPDVGAAPRAAAVDAAYREWHRRVQEEESWTDEGDYAKLAAAFGELASAGVVARMNFACCNSCGTTEIAGETDDVDVVPRGFTFFHGQEAEQLGEMPSTLFLSFGVRPEHLVAWHSDDTPVALRPETPDEAVHVVGRMVADAVARHGLPVRWEGDPARKIEVSVTDWRKKLPL</sequence>
<name>A0ABS1LPA9_9MICO</name>
<reference evidence="3 4" key="1">
    <citation type="journal article" date="2021" name="Arch. Microbiol.">
        <title>Myceligenerans indicum sp. nov., an actinobacterium isolated from mangrove sediment of Sundarbans, India.</title>
        <authorList>
            <person name="Asha K."/>
            <person name="Bhadury P."/>
        </authorList>
    </citation>
    <scope>NUCLEOTIDE SEQUENCE [LARGE SCALE GENOMIC DNA]</scope>
    <source>
        <strain evidence="3 4">I2</strain>
    </source>
</reference>
<evidence type="ECO:0000313" key="3">
    <source>
        <dbReference type="EMBL" id="MBL0888090.1"/>
    </source>
</evidence>
<dbReference type="EMBL" id="JABBYC010000043">
    <property type="protein sequence ID" value="MBL0888090.1"/>
    <property type="molecule type" value="Genomic_DNA"/>
</dbReference>
<evidence type="ECO:0000256" key="1">
    <source>
        <dbReference type="SAM" id="MobiDB-lite"/>
    </source>
</evidence>
<comment type="caution">
    <text evidence="3">The sequence shown here is derived from an EMBL/GenBank/DDBJ whole genome shotgun (WGS) entry which is preliminary data.</text>
</comment>
<gene>
    <name evidence="3" type="ORF">HGK34_17665</name>
</gene>
<evidence type="ECO:0000313" key="4">
    <source>
        <dbReference type="Proteomes" id="UP000675409"/>
    </source>
</evidence>
<feature type="domain" description="DUF6891" evidence="2">
    <location>
        <begin position="20"/>
        <end position="222"/>
    </location>
</feature>
<evidence type="ECO:0000259" key="2">
    <source>
        <dbReference type="Pfam" id="PF21831"/>
    </source>
</evidence>